<sequence>MFLKEANLSSIEREMVRLIAREYPDQLIAQHLNKTEKDVKIHIASIGKKLNAKTRAEIVTKAYRYQLLP</sequence>
<accession>A0A841RLQ8</accession>
<evidence type="ECO:0000256" key="3">
    <source>
        <dbReference type="ARBA" id="ARBA00023163"/>
    </source>
</evidence>
<feature type="domain" description="HTH luxR-type" evidence="4">
    <location>
        <begin position="1"/>
        <end position="66"/>
    </location>
</feature>
<dbReference type="SUPFAM" id="SSF46894">
    <property type="entry name" value="C-terminal effector domain of the bipartite response regulators"/>
    <property type="match status" value="1"/>
</dbReference>
<evidence type="ECO:0000313" key="5">
    <source>
        <dbReference type="EMBL" id="MBB6512553.1"/>
    </source>
</evidence>
<dbReference type="InterPro" id="IPR016032">
    <property type="entry name" value="Sig_transdc_resp-reg_C-effctor"/>
</dbReference>
<evidence type="ECO:0000259" key="4">
    <source>
        <dbReference type="PROSITE" id="PS50043"/>
    </source>
</evidence>
<dbReference type="PROSITE" id="PS50043">
    <property type="entry name" value="HTH_LUXR_2"/>
    <property type="match status" value="1"/>
</dbReference>
<dbReference type="Gene3D" id="1.10.10.10">
    <property type="entry name" value="Winged helix-like DNA-binding domain superfamily/Winged helix DNA-binding domain"/>
    <property type="match status" value="1"/>
</dbReference>
<organism evidence="5 6">
    <name type="scientific">Gracilibacillus halotolerans</name>
    <dbReference type="NCBI Taxonomy" id="74386"/>
    <lineage>
        <taxon>Bacteria</taxon>
        <taxon>Bacillati</taxon>
        <taxon>Bacillota</taxon>
        <taxon>Bacilli</taxon>
        <taxon>Bacillales</taxon>
        <taxon>Bacillaceae</taxon>
        <taxon>Gracilibacillus</taxon>
    </lineage>
</organism>
<dbReference type="AlphaFoldDB" id="A0A841RLQ8"/>
<dbReference type="InterPro" id="IPR036388">
    <property type="entry name" value="WH-like_DNA-bd_sf"/>
</dbReference>
<evidence type="ECO:0000256" key="1">
    <source>
        <dbReference type="ARBA" id="ARBA00023015"/>
    </source>
</evidence>
<name>A0A841RLQ8_9BACI</name>
<dbReference type="PANTHER" id="PTHR44688:SF16">
    <property type="entry name" value="DNA-BINDING TRANSCRIPTIONAL ACTIVATOR DEVR_DOSR"/>
    <property type="match status" value="1"/>
</dbReference>
<dbReference type="InterPro" id="IPR000792">
    <property type="entry name" value="Tscrpt_reg_LuxR_C"/>
</dbReference>
<dbReference type="RefSeq" id="WP_184245955.1">
    <property type="nucleotide sequence ID" value="NZ_BAAACU010000058.1"/>
</dbReference>
<dbReference type="GO" id="GO:0003677">
    <property type="term" value="F:DNA binding"/>
    <property type="evidence" value="ECO:0007669"/>
    <property type="project" value="UniProtKB-KW"/>
</dbReference>
<keyword evidence="1" id="KW-0805">Transcription regulation</keyword>
<evidence type="ECO:0000313" key="6">
    <source>
        <dbReference type="Proteomes" id="UP000572212"/>
    </source>
</evidence>
<dbReference type="PANTHER" id="PTHR44688">
    <property type="entry name" value="DNA-BINDING TRANSCRIPTIONAL ACTIVATOR DEVR_DOSR"/>
    <property type="match status" value="1"/>
</dbReference>
<keyword evidence="2 5" id="KW-0238">DNA-binding</keyword>
<gene>
    <name evidence="5" type="ORF">GGQ92_001336</name>
</gene>
<comment type="caution">
    <text evidence="5">The sequence shown here is derived from an EMBL/GenBank/DDBJ whole genome shotgun (WGS) entry which is preliminary data.</text>
</comment>
<proteinExistence type="predicted"/>
<protein>
    <submittedName>
        <fullName evidence="5">DNA-binding CsgD family transcriptional regulator</fullName>
    </submittedName>
</protein>
<evidence type="ECO:0000256" key="2">
    <source>
        <dbReference type="ARBA" id="ARBA00023125"/>
    </source>
</evidence>
<dbReference type="Pfam" id="PF00196">
    <property type="entry name" value="GerE"/>
    <property type="match status" value="1"/>
</dbReference>
<dbReference type="EMBL" id="JACHON010000003">
    <property type="protein sequence ID" value="MBB6512553.1"/>
    <property type="molecule type" value="Genomic_DNA"/>
</dbReference>
<dbReference type="GO" id="GO:0006355">
    <property type="term" value="P:regulation of DNA-templated transcription"/>
    <property type="evidence" value="ECO:0007669"/>
    <property type="project" value="InterPro"/>
</dbReference>
<dbReference type="SMART" id="SM00421">
    <property type="entry name" value="HTH_LUXR"/>
    <property type="match status" value="1"/>
</dbReference>
<keyword evidence="6" id="KW-1185">Reference proteome</keyword>
<keyword evidence="3" id="KW-0804">Transcription</keyword>
<reference evidence="5 6" key="1">
    <citation type="submission" date="2020-08" db="EMBL/GenBank/DDBJ databases">
        <title>Genomic Encyclopedia of Type Strains, Phase IV (KMG-IV): sequencing the most valuable type-strain genomes for metagenomic binning, comparative biology and taxonomic classification.</title>
        <authorList>
            <person name="Goeker M."/>
        </authorList>
    </citation>
    <scope>NUCLEOTIDE SEQUENCE [LARGE SCALE GENOMIC DNA]</scope>
    <source>
        <strain evidence="5 6">DSM 11805</strain>
    </source>
</reference>
<dbReference type="Proteomes" id="UP000572212">
    <property type="component" value="Unassembled WGS sequence"/>
</dbReference>